<dbReference type="PROSITE" id="PS51278">
    <property type="entry name" value="GATASE_TYPE_2"/>
    <property type="match status" value="1"/>
</dbReference>
<dbReference type="GO" id="GO:0004066">
    <property type="term" value="F:asparagine synthase (glutamine-hydrolyzing) activity"/>
    <property type="evidence" value="ECO:0007669"/>
    <property type="project" value="UniProtKB-EC"/>
</dbReference>
<keyword evidence="5" id="KW-0067">ATP-binding</keyword>
<proteinExistence type="inferred from homology"/>
<dbReference type="RefSeq" id="WP_284921562.1">
    <property type="nucleotide sequence ID" value="NZ_CP126980.1"/>
</dbReference>
<dbReference type="SUPFAM" id="SSF56235">
    <property type="entry name" value="N-terminal nucleophile aminohydrolases (Ntn hydrolases)"/>
    <property type="match status" value="1"/>
</dbReference>
<protein>
    <recommendedName>
        <fullName evidence="3">asparagine synthase (glutamine-hydrolyzing)</fullName>
        <ecNumber evidence="3">6.3.5.4</ecNumber>
    </recommendedName>
</protein>
<evidence type="ECO:0000256" key="5">
    <source>
        <dbReference type="ARBA" id="ARBA00022840"/>
    </source>
</evidence>
<organism evidence="10 11">
    <name type="scientific">Actinoplanes oblitus</name>
    <dbReference type="NCBI Taxonomy" id="3040509"/>
    <lineage>
        <taxon>Bacteria</taxon>
        <taxon>Bacillati</taxon>
        <taxon>Actinomycetota</taxon>
        <taxon>Actinomycetes</taxon>
        <taxon>Micromonosporales</taxon>
        <taxon>Micromonosporaceae</taxon>
        <taxon>Actinoplanes</taxon>
    </lineage>
</organism>
<keyword evidence="10" id="KW-0436">Ligase</keyword>
<evidence type="ECO:0000256" key="4">
    <source>
        <dbReference type="ARBA" id="ARBA00022741"/>
    </source>
</evidence>
<dbReference type="InterPro" id="IPR001962">
    <property type="entry name" value="Asn_synthase"/>
</dbReference>
<dbReference type="SUPFAM" id="SSF52402">
    <property type="entry name" value="Adenine nucleotide alpha hydrolases-like"/>
    <property type="match status" value="1"/>
</dbReference>
<dbReference type="EC" id="6.3.5.4" evidence="3"/>
<dbReference type="InterPro" id="IPR029055">
    <property type="entry name" value="Ntn_hydrolases_N"/>
</dbReference>
<evidence type="ECO:0000256" key="8">
    <source>
        <dbReference type="ARBA" id="ARBA00048741"/>
    </source>
</evidence>
<dbReference type="Gene3D" id="3.40.50.620">
    <property type="entry name" value="HUPs"/>
    <property type="match status" value="1"/>
</dbReference>
<evidence type="ECO:0000313" key="11">
    <source>
        <dbReference type="Proteomes" id="UP001240150"/>
    </source>
</evidence>
<dbReference type="CDD" id="cd00712">
    <property type="entry name" value="AsnB"/>
    <property type="match status" value="1"/>
</dbReference>
<dbReference type="Pfam" id="PF13537">
    <property type="entry name" value="GATase_7"/>
    <property type="match status" value="1"/>
</dbReference>
<comment type="pathway">
    <text evidence="1">Amino-acid biosynthesis; L-asparagine biosynthesis; L-asparagine from L-aspartate (L-Gln route): step 1/1.</text>
</comment>
<dbReference type="Pfam" id="PF00733">
    <property type="entry name" value="Asn_synthase"/>
    <property type="match status" value="1"/>
</dbReference>
<keyword evidence="6" id="KW-0061">Asparagine biosynthesis</keyword>
<evidence type="ECO:0000313" key="10">
    <source>
        <dbReference type="EMBL" id="WIN00092.1"/>
    </source>
</evidence>
<feature type="domain" description="Glutamine amidotransferase type-2" evidence="9">
    <location>
        <begin position="2"/>
        <end position="220"/>
    </location>
</feature>
<keyword evidence="4" id="KW-0547">Nucleotide-binding</keyword>
<dbReference type="PANTHER" id="PTHR43284:SF1">
    <property type="entry name" value="ASPARAGINE SYNTHETASE"/>
    <property type="match status" value="1"/>
</dbReference>
<comment type="catalytic activity">
    <reaction evidence="8">
        <text>L-aspartate + L-glutamine + ATP + H2O = L-asparagine + L-glutamate + AMP + diphosphate + H(+)</text>
        <dbReference type="Rhea" id="RHEA:12228"/>
        <dbReference type="ChEBI" id="CHEBI:15377"/>
        <dbReference type="ChEBI" id="CHEBI:15378"/>
        <dbReference type="ChEBI" id="CHEBI:29985"/>
        <dbReference type="ChEBI" id="CHEBI:29991"/>
        <dbReference type="ChEBI" id="CHEBI:30616"/>
        <dbReference type="ChEBI" id="CHEBI:33019"/>
        <dbReference type="ChEBI" id="CHEBI:58048"/>
        <dbReference type="ChEBI" id="CHEBI:58359"/>
        <dbReference type="ChEBI" id="CHEBI:456215"/>
        <dbReference type="EC" id="6.3.5.4"/>
    </reaction>
</comment>
<dbReference type="EMBL" id="CP126980">
    <property type="protein sequence ID" value="WIN00092.1"/>
    <property type="molecule type" value="Genomic_DNA"/>
</dbReference>
<accession>A0ABY8WQB2</accession>
<gene>
    <name evidence="10" type="primary">asnB</name>
    <name evidence="10" type="ORF">ACTOB_003773</name>
</gene>
<evidence type="ECO:0000256" key="2">
    <source>
        <dbReference type="ARBA" id="ARBA00005752"/>
    </source>
</evidence>
<dbReference type="InterPro" id="IPR006426">
    <property type="entry name" value="Asn_synth_AEB"/>
</dbReference>
<dbReference type="CDD" id="cd01991">
    <property type="entry name" value="Asn_synthase_B_C"/>
    <property type="match status" value="1"/>
</dbReference>
<sequence length="611" mass="68798">MCGITGYVDWHLHDPGAADHRDQISAMVATLIPRGPDGHGISVHRHAALGHTRLAIIDLAGGQQPMTTRGAGGLQVALTYSGEIYNHRSLRRELEGRGHHFTTRSDTEVLLRAYVEWGAACVDRLRGIFAFAIWDEGTQELLLVRDRMGVKPLYYAELTAGIAFGSEIEALLRHPGVFPEVDDQGVAELFCMVPNYTPGLTPFRAIQELQPGHLLRYGRDGLHLRRYWALQSRPHEHDLAQTATHVRELLDQAVHEQLQADVPVAALNSGGLDSSAVAALAARRRTGSLATFTIDYAGASDQAHASSTFHRDRDTPHALTVAAQIGSRHITHEVSTQDLLEVHHRGVHAMDLPSLPCINASLLLLFQRIKQEGYPVVLSGESADELFGGYAFHQSPQEQQYQGFPWQLRTYLPMHQLLSAETIARIRPQAYLQNRYRQAVAHTPRLAGEVGLQRRMREVSHLTITHYLSFLLRRKDRTSMTAGVEARVPFCDHRLVEYAWNIPWQMQQALGMEKGVLRRAVADLLPPSVAWRRKSGYPAAQTPQYQQALWAQLREVLRNPSSPLLQMVDPQRITTMLDRHDRDLSDWTTMLRAGYLLEVDTWMREHHIKLV</sequence>
<dbReference type="NCBIfam" id="TIGR01536">
    <property type="entry name" value="asn_synth_AEB"/>
    <property type="match status" value="1"/>
</dbReference>
<evidence type="ECO:0000256" key="1">
    <source>
        <dbReference type="ARBA" id="ARBA00005187"/>
    </source>
</evidence>
<dbReference type="Gene3D" id="3.60.20.10">
    <property type="entry name" value="Glutamine Phosphoribosylpyrophosphate, subunit 1, domain 1"/>
    <property type="match status" value="1"/>
</dbReference>
<dbReference type="InterPro" id="IPR017932">
    <property type="entry name" value="GATase_2_dom"/>
</dbReference>
<dbReference type="InterPro" id="IPR033738">
    <property type="entry name" value="AsnB_N"/>
</dbReference>
<evidence type="ECO:0000259" key="9">
    <source>
        <dbReference type="PROSITE" id="PS51278"/>
    </source>
</evidence>
<keyword evidence="7" id="KW-0315">Glutamine amidotransferase</keyword>
<keyword evidence="11" id="KW-1185">Reference proteome</keyword>
<comment type="similarity">
    <text evidence="2">Belongs to the asparagine synthetase family.</text>
</comment>
<evidence type="ECO:0000256" key="7">
    <source>
        <dbReference type="ARBA" id="ARBA00022962"/>
    </source>
</evidence>
<dbReference type="PANTHER" id="PTHR43284">
    <property type="entry name" value="ASPARAGINE SYNTHETASE (GLUTAMINE-HYDROLYZING)"/>
    <property type="match status" value="1"/>
</dbReference>
<dbReference type="InterPro" id="IPR051786">
    <property type="entry name" value="ASN_synthetase/amidase"/>
</dbReference>
<dbReference type="PIRSF" id="PIRSF001589">
    <property type="entry name" value="Asn_synthetase_glu-h"/>
    <property type="match status" value="1"/>
</dbReference>
<reference evidence="10 11" key="1">
    <citation type="submission" date="2023-06" db="EMBL/GenBank/DDBJ databases">
        <authorList>
            <person name="Yushchuk O."/>
            <person name="Binda E."/>
            <person name="Ruckert-Reed C."/>
            <person name="Fedorenko V."/>
            <person name="Kalinowski J."/>
            <person name="Marinelli F."/>
        </authorList>
    </citation>
    <scope>NUCLEOTIDE SEQUENCE [LARGE SCALE GENOMIC DNA]</scope>
    <source>
        <strain evidence="10 11">NRRL 3884</strain>
    </source>
</reference>
<dbReference type="Proteomes" id="UP001240150">
    <property type="component" value="Chromosome"/>
</dbReference>
<evidence type="ECO:0000256" key="3">
    <source>
        <dbReference type="ARBA" id="ARBA00012737"/>
    </source>
</evidence>
<evidence type="ECO:0000256" key="6">
    <source>
        <dbReference type="ARBA" id="ARBA00022888"/>
    </source>
</evidence>
<keyword evidence="6" id="KW-0028">Amino-acid biosynthesis</keyword>
<dbReference type="InterPro" id="IPR014729">
    <property type="entry name" value="Rossmann-like_a/b/a_fold"/>
</dbReference>
<name>A0ABY8WQB2_9ACTN</name>